<dbReference type="InterPro" id="IPR014710">
    <property type="entry name" value="RmlC-like_jellyroll"/>
</dbReference>
<evidence type="ECO:0000259" key="5">
    <source>
        <dbReference type="Pfam" id="PF05726"/>
    </source>
</evidence>
<evidence type="ECO:0000256" key="3">
    <source>
        <dbReference type="RuleBase" id="RU003457"/>
    </source>
</evidence>
<evidence type="ECO:0000313" key="7">
    <source>
        <dbReference type="Proteomes" id="UP000578449"/>
    </source>
</evidence>
<evidence type="ECO:0000256" key="1">
    <source>
        <dbReference type="ARBA" id="ARBA00008416"/>
    </source>
</evidence>
<dbReference type="RefSeq" id="WP_185051216.1">
    <property type="nucleotide sequence ID" value="NZ_BAABIX010000040.1"/>
</dbReference>
<proteinExistence type="inferred from homology"/>
<dbReference type="InterPro" id="IPR012093">
    <property type="entry name" value="Pirin"/>
</dbReference>
<dbReference type="Pfam" id="PF05726">
    <property type="entry name" value="Pirin_C"/>
    <property type="match status" value="1"/>
</dbReference>
<feature type="binding site" evidence="2">
    <location>
        <position position="75"/>
    </location>
    <ligand>
        <name>Fe cation</name>
        <dbReference type="ChEBI" id="CHEBI:24875"/>
    </ligand>
</feature>
<sequence>MSNLERDPREAACGGTAVAELPVREALTGRDVVLGGPRGMKVTRTLPGRDLRMVGAWCFLDAYGPETAVMRVPPHPHTGLQTVSWLVRGEVLHRDSVGSEQLITPGRLNLMTAGRGIAHSEESPSGPPGVLHGVQLWVALPGEHRHVAPHFEHHPDLPVLAEPGVRATVIMGELGGVASPARVYSPLVGAEIALDPGTRTRLPLEASFEYAALTLEGTAEVEGGPLPPGPLLYLGRGRQGLELRAGEGEGPARVLLLGGEPFEERIVMWWNFVGRDHDEIVAFRERWAAGEWFGEVRGFDGPPLAAPALPTTPLKPRGRRR</sequence>
<dbReference type="InterPro" id="IPR008778">
    <property type="entry name" value="Pirin_C_dom"/>
</dbReference>
<dbReference type="CDD" id="cd02909">
    <property type="entry name" value="cupin_pirin_N"/>
    <property type="match status" value="1"/>
</dbReference>
<comment type="caution">
    <text evidence="6">The sequence shown here is derived from an EMBL/GenBank/DDBJ whole genome shotgun (WGS) entry which is preliminary data.</text>
</comment>
<dbReference type="Pfam" id="PF02678">
    <property type="entry name" value="Pirin"/>
    <property type="match status" value="1"/>
</dbReference>
<dbReference type="PANTHER" id="PTHR13903">
    <property type="entry name" value="PIRIN-RELATED"/>
    <property type="match status" value="1"/>
</dbReference>
<feature type="domain" description="Pirin C-terminal" evidence="5">
    <location>
        <begin position="190"/>
        <end position="290"/>
    </location>
</feature>
<dbReference type="EMBL" id="JACHGN010000008">
    <property type="protein sequence ID" value="MBB5134291.1"/>
    <property type="molecule type" value="Genomic_DNA"/>
</dbReference>
<dbReference type="SUPFAM" id="SSF51182">
    <property type="entry name" value="RmlC-like cupins"/>
    <property type="match status" value="1"/>
</dbReference>
<dbReference type="PIRSF" id="PIRSF006232">
    <property type="entry name" value="Pirin"/>
    <property type="match status" value="1"/>
</dbReference>
<keyword evidence="2" id="KW-0479">Metal-binding</keyword>
<feature type="binding site" evidence="2">
    <location>
        <position position="119"/>
    </location>
    <ligand>
        <name>Fe cation</name>
        <dbReference type="ChEBI" id="CHEBI:24875"/>
    </ligand>
</feature>
<keyword evidence="2" id="KW-0408">Iron</keyword>
<feature type="binding site" evidence="2">
    <location>
        <position position="121"/>
    </location>
    <ligand>
        <name>Fe cation</name>
        <dbReference type="ChEBI" id="CHEBI:24875"/>
    </ligand>
</feature>
<evidence type="ECO:0000313" key="6">
    <source>
        <dbReference type="EMBL" id="MBB5134291.1"/>
    </source>
</evidence>
<dbReference type="InterPro" id="IPR011051">
    <property type="entry name" value="RmlC_Cupin_sf"/>
</dbReference>
<dbReference type="PANTHER" id="PTHR13903:SF8">
    <property type="entry name" value="PIRIN"/>
    <property type="match status" value="1"/>
</dbReference>
<dbReference type="AlphaFoldDB" id="A0A840P8W3"/>
<dbReference type="InterPro" id="IPR003829">
    <property type="entry name" value="Pirin_N_dom"/>
</dbReference>
<comment type="cofactor">
    <cofactor evidence="2">
        <name>Fe cation</name>
        <dbReference type="ChEBI" id="CHEBI:24875"/>
    </cofactor>
    <text evidence="2">Binds 1 Fe cation per subunit.</text>
</comment>
<reference evidence="6 7" key="1">
    <citation type="submission" date="2020-08" db="EMBL/GenBank/DDBJ databases">
        <title>Genomic Encyclopedia of Type Strains, Phase IV (KMG-IV): sequencing the most valuable type-strain genomes for metagenomic binning, comparative biology and taxonomic classification.</title>
        <authorList>
            <person name="Goeker M."/>
        </authorList>
    </citation>
    <scope>NUCLEOTIDE SEQUENCE [LARGE SCALE GENOMIC DNA]</scope>
    <source>
        <strain evidence="6 7">DSM 45615</strain>
    </source>
</reference>
<dbReference type="Gene3D" id="2.60.120.10">
    <property type="entry name" value="Jelly Rolls"/>
    <property type="match status" value="2"/>
</dbReference>
<evidence type="ECO:0000259" key="4">
    <source>
        <dbReference type="Pfam" id="PF02678"/>
    </source>
</evidence>
<name>A0A840P8W3_9ACTN</name>
<dbReference type="CDD" id="cd02247">
    <property type="entry name" value="cupin_pirin_C"/>
    <property type="match status" value="1"/>
</dbReference>
<dbReference type="GO" id="GO:0046872">
    <property type="term" value="F:metal ion binding"/>
    <property type="evidence" value="ECO:0007669"/>
    <property type="project" value="UniProtKB-KW"/>
</dbReference>
<protein>
    <recommendedName>
        <fullName evidence="8">Pirin</fullName>
    </recommendedName>
</protein>
<dbReference type="Proteomes" id="UP000578449">
    <property type="component" value="Unassembled WGS sequence"/>
</dbReference>
<gene>
    <name evidence="6" type="ORF">HNP84_004023</name>
</gene>
<accession>A0A840P8W3</accession>
<comment type="similarity">
    <text evidence="1 3">Belongs to the pirin family.</text>
</comment>
<keyword evidence="7" id="KW-1185">Reference proteome</keyword>
<organism evidence="6 7">
    <name type="scientific">Thermocatellispora tengchongensis</name>
    <dbReference type="NCBI Taxonomy" id="1073253"/>
    <lineage>
        <taxon>Bacteria</taxon>
        <taxon>Bacillati</taxon>
        <taxon>Actinomycetota</taxon>
        <taxon>Actinomycetes</taxon>
        <taxon>Streptosporangiales</taxon>
        <taxon>Streptosporangiaceae</taxon>
        <taxon>Thermocatellispora</taxon>
    </lineage>
</organism>
<feature type="binding site" evidence="2">
    <location>
        <position position="77"/>
    </location>
    <ligand>
        <name>Fe cation</name>
        <dbReference type="ChEBI" id="CHEBI:24875"/>
    </ligand>
</feature>
<evidence type="ECO:0008006" key="8">
    <source>
        <dbReference type="Google" id="ProtNLM"/>
    </source>
</evidence>
<evidence type="ECO:0000256" key="2">
    <source>
        <dbReference type="PIRSR" id="PIRSR006232-1"/>
    </source>
</evidence>
<feature type="domain" description="Pirin N-terminal" evidence="4">
    <location>
        <begin position="40"/>
        <end position="138"/>
    </location>
</feature>